<accession>A0ABD1H6A3</accession>
<dbReference type="InterPro" id="IPR016140">
    <property type="entry name" value="Bifunc_inhib/LTP/seed_store"/>
</dbReference>
<keyword evidence="5" id="KW-1185">Reference proteome</keyword>
<comment type="caution">
    <text evidence="4">The sequence shown here is derived from an EMBL/GenBank/DDBJ whole genome shotgun (WGS) entry which is preliminary data.</text>
</comment>
<dbReference type="Pfam" id="PF14368">
    <property type="entry name" value="LTP_2"/>
    <property type="match status" value="1"/>
</dbReference>
<dbReference type="InterPro" id="IPR039265">
    <property type="entry name" value="DIR1-like"/>
</dbReference>
<evidence type="ECO:0000259" key="2">
    <source>
        <dbReference type="SMART" id="SM00499"/>
    </source>
</evidence>
<reference evidence="4 5" key="1">
    <citation type="submission" date="2024-06" db="EMBL/GenBank/DDBJ databases">
        <title>A chromosome level genome sequence of Diviner's sage (Salvia divinorum).</title>
        <authorList>
            <person name="Ford S.A."/>
            <person name="Ro D.-K."/>
            <person name="Ness R.W."/>
            <person name="Phillips M.A."/>
        </authorList>
    </citation>
    <scope>NUCLEOTIDE SEQUENCE [LARGE SCALE GENOMIC DNA]</scope>
    <source>
        <strain evidence="4">SAF-2024a</strain>
        <tissue evidence="4">Leaf</tissue>
    </source>
</reference>
<dbReference type="PANTHER" id="PTHR33122">
    <property type="entry name" value="LIPID BINDING PROTEIN-RELATED"/>
    <property type="match status" value="1"/>
</dbReference>
<dbReference type="SMART" id="SM00499">
    <property type="entry name" value="AAI"/>
    <property type="match status" value="1"/>
</dbReference>
<dbReference type="CDD" id="cd04660">
    <property type="entry name" value="nsLTP_like"/>
    <property type="match status" value="1"/>
</dbReference>
<evidence type="ECO:0000313" key="3">
    <source>
        <dbReference type="EMBL" id="KAL1531023.1"/>
    </source>
</evidence>
<dbReference type="AlphaFoldDB" id="A0ABD1H6A3"/>
<keyword evidence="1" id="KW-0732">Signal</keyword>
<evidence type="ECO:0000313" key="4">
    <source>
        <dbReference type="EMBL" id="KAL1551714.1"/>
    </source>
</evidence>
<evidence type="ECO:0000256" key="1">
    <source>
        <dbReference type="SAM" id="SignalP"/>
    </source>
</evidence>
<evidence type="ECO:0000313" key="5">
    <source>
        <dbReference type="Proteomes" id="UP001567538"/>
    </source>
</evidence>
<name>A0ABD1H6A3_SALDI</name>
<proteinExistence type="predicted"/>
<protein>
    <recommendedName>
        <fullName evidence="2">Bifunctional inhibitor/plant lipid transfer protein/seed storage helical domain-containing protein</fullName>
    </recommendedName>
</protein>
<dbReference type="PANTHER" id="PTHR33122:SF43">
    <property type="entry name" value="BIFUNCTIONAL INHIBITOR_PLANT LIPID TRANSFER PROTEIN_SEED STORAGE HELICAL DOMAIN-CONTAINING PROTEIN"/>
    <property type="match status" value="1"/>
</dbReference>
<feature type="signal peptide" evidence="1">
    <location>
        <begin position="1"/>
        <end position="23"/>
    </location>
</feature>
<feature type="domain" description="Bifunctional inhibitor/plant lipid transfer protein/seed storage helical" evidence="2">
    <location>
        <begin position="27"/>
        <end position="99"/>
    </location>
</feature>
<dbReference type="SUPFAM" id="SSF47699">
    <property type="entry name" value="Bifunctional inhibitor/lipid-transfer protein/seed storage 2S albumin"/>
    <property type="match status" value="1"/>
</dbReference>
<organism evidence="4 5">
    <name type="scientific">Salvia divinorum</name>
    <name type="common">Maria pastora</name>
    <name type="synonym">Diviner's sage</name>
    <dbReference type="NCBI Taxonomy" id="28513"/>
    <lineage>
        <taxon>Eukaryota</taxon>
        <taxon>Viridiplantae</taxon>
        <taxon>Streptophyta</taxon>
        <taxon>Embryophyta</taxon>
        <taxon>Tracheophyta</taxon>
        <taxon>Spermatophyta</taxon>
        <taxon>Magnoliopsida</taxon>
        <taxon>eudicotyledons</taxon>
        <taxon>Gunneridae</taxon>
        <taxon>Pentapetalae</taxon>
        <taxon>asterids</taxon>
        <taxon>lamiids</taxon>
        <taxon>Lamiales</taxon>
        <taxon>Lamiaceae</taxon>
        <taxon>Nepetoideae</taxon>
        <taxon>Mentheae</taxon>
        <taxon>Salviinae</taxon>
        <taxon>Salvia</taxon>
        <taxon>Salvia subgen. Calosphace</taxon>
    </lineage>
</organism>
<gene>
    <name evidence="4" type="ORF">AAHA92_19522</name>
    <name evidence="3" type="ORF">AAHA92_34119</name>
</gene>
<dbReference type="EMBL" id="JBEAFC010000016">
    <property type="protein sequence ID" value="KAL1531023.1"/>
    <property type="molecule type" value="Genomic_DNA"/>
</dbReference>
<dbReference type="Proteomes" id="UP001567538">
    <property type="component" value="Unassembled WGS sequence"/>
</dbReference>
<dbReference type="Gene3D" id="1.10.110.10">
    <property type="entry name" value="Plant lipid-transfer and hydrophobic proteins"/>
    <property type="match status" value="1"/>
</dbReference>
<feature type="chain" id="PRO_5044723346" description="Bifunctional inhibitor/plant lipid transfer protein/seed storage helical domain-containing protein" evidence="1">
    <location>
        <begin position="24"/>
        <end position="99"/>
    </location>
</feature>
<dbReference type="EMBL" id="JBEAFC010000007">
    <property type="protein sequence ID" value="KAL1551714.1"/>
    <property type="molecule type" value="Genomic_DNA"/>
</dbReference>
<sequence length="99" mass="10524">MESLYKKIAIVSVLIVILGGATAQTICNMTVMGLLECKLAVTPPNPLPPTANCCSALAQADFKCLCSYKDSRILPSLGIDPILAMQLPEKCKITNAPKC</sequence>
<dbReference type="InterPro" id="IPR044741">
    <property type="entry name" value="NsLTP-like"/>
</dbReference>
<dbReference type="InterPro" id="IPR036312">
    <property type="entry name" value="Bifun_inhib/LTP/seed_sf"/>
</dbReference>